<gene>
    <name evidence="1" type="ORF">SAMN05421781_0516</name>
</gene>
<accession>A0A1H2QYZ7</accession>
<dbReference type="AlphaFoldDB" id="A0A1H2QYZ7"/>
<evidence type="ECO:0000313" key="1">
    <source>
        <dbReference type="EMBL" id="SDW12138.1"/>
    </source>
</evidence>
<dbReference type="RefSeq" id="WP_091610744.1">
    <property type="nucleotide sequence ID" value="NZ_FNNC01000001.1"/>
</dbReference>
<name>A0A1H2QYZ7_9BACI</name>
<keyword evidence="2" id="KW-1185">Reference proteome</keyword>
<sequence length="138" mass="16162">MLTHIATDTDSIVKVFIEKVINRANLSITDIAYYYEPELDWYYIYHNFSDRIFDDDDFAELIGELTYNKLILKGIKNFSIYENIEELSKLTKSYFEDSSEAFAYEEMGKINQTLSGEFNSIEDYDMESLSSSEDEKSN</sequence>
<proteinExistence type="predicted"/>
<dbReference type="EMBL" id="FNNC01000001">
    <property type="protein sequence ID" value="SDW12138.1"/>
    <property type="molecule type" value="Genomic_DNA"/>
</dbReference>
<dbReference type="STRING" id="1122204.SAMN05421781_0516"/>
<organism evidence="1 2">
    <name type="scientific">Marinococcus luteus</name>
    <dbReference type="NCBI Taxonomy" id="1122204"/>
    <lineage>
        <taxon>Bacteria</taxon>
        <taxon>Bacillati</taxon>
        <taxon>Bacillota</taxon>
        <taxon>Bacilli</taxon>
        <taxon>Bacillales</taxon>
        <taxon>Bacillaceae</taxon>
        <taxon>Marinococcus</taxon>
    </lineage>
</organism>
<reference evidence="1 2" key="1">
    <citation type="submission" date="2016-10" db="EMBL/GenBank/DDBJ databases">
        <authorList>
            <person name="de Groot N.N."/>
        </authorList>
    </citation>
    <scope>NUCLEOTIDE SEQUENCE [LARGE SCALE GENOMIC DNA]</scope>
    <source>
        <strain evidence="1 2">DSM 23126</strain>
    </source>
</reference>
<dbReference type="OrthoDB" id="10003364at2"/>
<dbReference type="Proteomes" id="UP000199488">
    <property type="component" value="Unassembled WGS sequence"/>
</dbReference>
<evidence type="ECO:0000313" key="2">
    <source>
        <dbReference type="Proteomes" id="UP000199488"/>
    </source>
</evidence>
<protein>
    <submittedName>
        <fullName evidence="1">Uncharacterized protein</fullName>
    </submittedName>
</protein>